<gene>
    <name evidence="1" type="ORF">EEDITHA_LOCUS4678</name>
</gene>
<keyword evidence="2" id="KW-1185">Reference proteome</keyword>
<protein>
    <submittedName>
        <fullName evidence="1">Uncharacterized protein</fullName>
    </submittedName>
</protein>
<dbReference type="Proteomes" id="UP001153954">
    <property type="component" value="Unassembled WGS sequence"/>
</dbReference>
<name>A0AAU9TST7_EUPED</name>
<dbReference type="EMBL" id="CAKOGL010000007">
    <property type="protein sequence ID" value="CAH2088524.1"/>
    <property type="molecule type" value="Genomic_DNA"/>
</dbReference>
<evidence type="ECO:0000313" key="1">
    <source>
        <dbReference type="EMBL" id="CAH2088524.1"/>
    </source>
</evidence>
<evidence type="ECO:0000313" key="2">
    <source>
        <dbReference type="Proteomes" id="UP001153954"/>
    </source>
</evidence>
<organism evidence="1 2">
    <name type="scientific">Euphydryas editha</name>
    <name type="common">Edith's checkerspot</name>
    <dbReference type="NCBI Taxonomy" id="104508"/>
    <lineage>
        <taxon>Eukaryota</taxon>
        <taxon>Metazoa</taxon>
        <taxon>Ecdysozoa</taxon>
        <taxon>Arthropoda</taxon>
        <taxon>Hexapoda</taxon>
        <taxon>Insecta</taxon>
        <taxon>Pterygota</taxon>
        <taxon>Neoptera</taxon>
        <taxon>Endopterygota</taxon>
        <taxon>Lepidoptera</taxon>
        <taxon>Glossata</taxon>
        <taxon>Ditrysia</taxon>
        <taxon>Papilionoidea</taxon>
        <taxon>Nymphalidae</taxon>
        <taxon>Nymphalinae</taxon>
        <taxon>Euphydryas</taxon>
    </lineage>
</organism>
<comment type="caution">
    <text evidence="1">The sequence shown here is derived from an EMBL/GenBank/DDBJ whole genome shotgun (WGS) entry which is preliminary data.</text>
</comment>
<sequence length="110" mass="12684">MDHWIIYSQNYEVMTYKCGNDLSKTAISGTDLLTIDSDCEVLLGDLHLSYVQHIIEREEYKITPIIQLPEIHYRNTSIFPPIDIKGINLDDVKHLSTVLNKKVLVKVKVK</sequence>
<proteinExistence type="predicted"/>
<reference evidence="1" key="1">
    <citation type="submission" date="2022-03" db="EMBL/GenBank/DDBJ databases">
        <authorList>
            <person name="Tunstrom K."/>
        </authorList>
    </citation>
    <scope>NUCLEOTIDE SEQUENCE</scope>
</reference>
<accession>A0AAU9TST7</accession>
<dbReference type="AlphaFoldDB" id="A0AAU9TST7"/>